<dbReference type="InterPro" id="IPR036188">
    <property type="entry name" value="FAD/NAD-bd_sf"/>
</dbReference>
<evidence type="ECO:0000256" key="2">
    <source>
        <dbReference type="ARBA" id="ARBA00023033"/>
    </source>
</evidence>
<name>A0ABY7K297_9ACTN</name>
<dbReference type="PANTHER" id="PTHR13789:SF309">
    <property type="entry name" value="PUTATIVE (AFU_ORTHOLOGUE AFUA_6G14510)-RELATED"/>
    <property type="match status" value="1"/>
</dbReference>
<dbReference type="Gene3D" id="3.50.50.60">
    <property type="entry name" value="FAD/NAD(P)-binding domain"/>
    <property type="match status" value="1"/>
</dbReference>
<evidence type="ECO:0000256" key="1">
    <source>
        <dbReference type="ARBA" id="ARBA00023002"/>
    </source>
</evidence>
<keyword evidence="1" id="KW-0560">Oxidoreductase</keyword>
<reference evidence="5" key="1">
    <citation type="submission" date="2022-05" db="EMBL/GenBank/DDBJ databases">
        <title>Jatrophihabitans sp. SB3-54 whole genome sequence.</title>
        <authorList>
            <person name="Suh M.K."/>
            <person name="Eom M.K."/>
            <person name="Kim J.S."/>
            <person name="Kim H.S."/>
            <person name="Do H.E."/>
            <person name="Shin Y.K."/>
            <person name="Lee J.-S."/>
        </authorList>
    </citation>
    <scope>NUCLEOTIDE SEQUENCE</scope>
    <source>
        <strain evidence="5">SB3-54</strain>
    </source>
</reference>
<dbReference type="PANTHER" id="PTHR13789">
    <property type="entry name" value="MONOOXYGENASE"/>
    <property type="match status" value="1"/>
</dbReference>
<evidence type="ECO:0000259" key="4">
    <source>
        <dbReference type="Pfam" id="PF01494"/>
    </source>
</evidence>
<organism evidence="5 6">
    <name type="scientific">Jatrophihabitans cynanchi</name>
    <dbReference type="NCBI Taxonomy" id="2944128"/>
    <lineage>
        <taxon>Bacteria</taxon>
        <taxon>Bacillati</taxon>
        <taxon>Actinomycetota</taxon>
        <taxon>Actinomycetes</taxon>
        <taxon>Jatrophihabitantales</taxon>
        <taxon>Jatrophihabitantaceae</taxon>
        <taxon>Jatrophihabitans</taxon>
    </lineage>
</organism>
<dbReference type="EMBL" id="CP097463">
    <property type="protein sequence ID" value="WAX58975.1"/>
    <property type="molecule type" value="Genomic_DNA"/>
</dbReference>
<feature type="domain" description="FAD-binding" evidence="4">
    <location>
        <begin position="6"/>
        <end position="327"/>
    </location>
</feature>
<evidence type="ECO:0000313" key="6">
    <source>
        <dbReference type="Proteomes" id="UP001164693"/>
    </source>
</evidence>
<dbReference type="Gene3D" id="3.30.9.10">
    <property type="entry name" value="D-Amino Acid Oxidase, subunit A, domain 2"/>
    <property type="match status" value="1"/>
</dbReference>
<sequence>MSTTGTVAIAGAGIAGFAAAASFAQRGFDVTVYERSQDPREFGAGIYLKDNSLPVLDALGVYDHIAAAGSKIDTASITDERGEVIVRRDVSRERLIVVLRAELHNALRDAATAAGVKLVTGKTVTGASADGVLRFDDRTEVSADVVIGADGVYSTVRESLGLTKSYRYLPDGATRVLIKRDGEGPEGREYWSGNRRVGVAPCGPELAYVFLIGPESNPRCGALPLDKDYWNEAFPNLGHVFDRIEPDSGVHHRHQEVTCLRWASGRVAIIGDAAHAQPPNFGQGAGLSIAAAYELARTVADGRSSADVPAQLANWESRFRPAADKVQRYTTWYSNAGYYWPRPALGLRSKFFHTLSVTPATAHWWEFWWRGGVEAPATYLSND</sequence>
<feature type="chain" id="PRO_5045858612" evidence="3">
    <location>
        <begin position="21"/>
        <end position="383"/>
    </location>
</feature>
<evidence type="ECO:0000256" key="3">
    <source>
        <dbReference type="SAM" id="SignalP"/>
    </source>
</evidence>
<evidence type="ECO:0000313" key="5">
    <source>
        <dbReference type="EMBL" id="WAX58975.1"/>
    </source>
</evidence>
<dbReference type="InterPro" id="IPR050493">
    <property type="entry name" value="FAD-dep_Monooxygenase_BioMet"/>
</dbReference>
<keyword evidence="6" id="KW-1185">Reference proteome</keyword>
<protein>
    <submittedName>
        <fullName evidence="5">FAD-dependent monooxygenase</fullName>
    </submittedName>
</protein>
<dbReference type="InterPro" id="IPR002938">
    <property type="entry name" value="FAD-bd"/>
</dbReference>
<feature type="signal peptide" evidence="3">
    <location>
        <begin position="1"/>
        <end position="20"/>
    </location>
</feature>
<accession>A0ABY7K297</accession>
<dbReference type="Proteomes" id="UP001164693">
    <property type="component" value="Chromosome"/>
</dbReference>
<gene>
    <name evidence="5" type="ORF">M6B22_09510</name>
</gene>
<dbReference type="GO" id="GO:0004497">
    <property type="term" value="F:monooxygenase activity"/>
    <property type="evidence" value="ECO:0007669"/>
    <property type="project" value="UniProtKB-KW"/>
</dbReference>
<dbReference type="PRINTS" id="PR00420">
    <property type="entry name" value="RNGMNOXGNASE"/>
</dbReference>
<dbReference type="Pfam" id="PF01494">
    <property type="entry name" value="FAD_binding_3"/>
    <property type="match status" value="1"/>
</dbReference>
<dbReference type="RefSeq" id="WP_269445515.1">
    <property type="nucleotide sequence ID" value="NZ_CP097463.1"/>
</dbReference>
<proteinExistence type="predicted"/>
<dbReference type="SUPFAM" id="SSF51905">
    <property type="entry name" value="FAD/NAD(P)-binding domain"/>
    <property type="match status" value="1"/>
</dbReference>
<keyword evidence="2 5" id="KW-0503">Monooxygenase</keyword>
<keyword evidence="3" id="KW-0732">Signal</keyword>